<evidence type="ECO:0000256" key="1">
    <source>
        <dbReference type="ARBA" id="ARBA00022448"/>
    </source>
</evidence>
<evidence type="ECO:0000256" key="4">
    <source>
        <dbReference type="ARBA" id="ARBA00022683"/>
    </source>
</evidence>
<dbReference type="EMBL" id="NFIE01000019">
    <property type="protein sequence ID" value="OUN86781.1"/>
    <property type="molecule type" value="Genomic_DNA"/>
</dbReference>
<evidence type="ECO:0000256" key="3">
    <source>
        <dbReference type="ARBA" id="ARBA00022679"/>
    </source>
</evidence>
<dbReference type="Pfam" id="PF02255">
    <property type="entry name" value="PTS_IIA"/>
    <property type="match status" value="1"/>
</dbReference>
<dbReference type="CDD" id="cd00215">
    <property type="entry name" value="PTS_IIA_lac"/>
    <property type="match status" value="1"/>
</dbReference>
<evidence type="ECO:0000256" key="5">
    <source>
        <dbReference type="PROSITE-ProRule" id="PRU00418"/>
    </source>
</evidence>
<feature type="modified residue" description="Phosphohistidine; by HPr" evidence="5">
    <location>
        <position position="93"/>
    </location>
</feature>
<dbReference type="AlphaFoldDB" id="A0A1Y3XNU1"/>
<organism evidence="6 7">
    <name type="scientific">[Collinsella] massiliensis</name>
    <dbReference type="NCBI Taxonomy" id="1232426"/>
    <lineage>
        <taxon>Bacteria</taxon>
        <taxon>Bacillati</taxon>
        <taxon>Actinomycetota</taxon>
        <taxon>Coriobacteriia</taxon>
        <taxon>Coriobacteriales</taxon>
        <taxon>Coriobacteriaceae</taxon>
        <taxon>Enorma</taxon>
    </lineage>
</organism>
<keyword evidence="3" id="KW-0808">Transferase</keyword>
<dbReference type="PANTHER" id="PTHR34382">
    <property type="entry name" value="PTS SYSTEM N,N'-DIACETYLCHITOBIOSE-SPECIFIC EIIA COMPONENT"/>
    <property type="match status" value="1"/>
</dbReference>
<accession>A0A1Y3XNU1</accession>
<keyword evidence="2" id="KW-0762">Sugar transport</keyword>
<reference evidence="7" key="1">
    <citation type="submission" date="2017-04" db="EMBL/GenBank/DDBJ databases">
        <title>Function of individual gut microbiota members based on whole genome sequencing of pure cultures obtained from chicken caecum.</title>
        <authorList>
            <person name="Medvecky M."/>
            <person name="Cejkova D."/>
            <person name="Polansky O."/>
            <person name="Karasova D."/>
            <person name="Kubasova T."/>
            <person name="Cizek A."/>
            <person name="Rychlik I."/>
        </authorList>
    </citation>
    <scope>NUCLEOTIDE SEQUENCE [LARGE SCALE GENOMIC DNA]</scope>
    <source>
        <strain evidence="7">An5</strain>
    </source>
</reference>
<dbReference type="InterPro" id="IPR036542">
    <property type="entry name" value="PTS_IIA_lac/cel_sf"/>
</dbReference>
<dbReference type="Proteomes" id="UP000195781">
    <property type="component" value="Unassembled WGS sequence"/>
</dbReference>
<evidence type="ECO:0000313" key="6">
    <source>
        <dbReference type="EMBL" id="OUN86781.1"/>
    </source>
</evidence>
<gene>
    <name evidence="6" type="ORF">B5G02_08230</name>
</gene>
<dbReference type="GO" id="GO:0016740">
    <property type="term" value="F:transferase activity"/>
    <property type="evidence" value="ECO:0007669"/>
    <property type="project" value="UniProtKB-KW"/>
</dbReference>
<dbReference type="PANTHER" id="PTHR34382:SF7">
    <property type="entry name" value="PTS SYSTEM N,N'-DIACETYLCHITOBIOSE-SPECIFIC EIIA COMPONENT"/>
    <property type="match status" value="1"/>
</dbReference>
<dbReference type="OrthoDB" id="350602at2"/>
<dbReference type="GO" id="GO:0009401">
    <property type="term" value="P:phosphoenolpyruvate-dependent sugar phosphotransferase system"/>
    <property type="evidence" value="ECO:0007669"/>
    <property type="project" value="UniProtKB-KW"/>
</dbReference>
<comment type="caution">
    <text evidence="6">The sequence shown here is derived from an EMBL/GenBank/DDBJ whole genome shotgun (WGS) entry which is preliminary data.</text>
</comment>
<keyword evidence="7" id="KW-1185">Reference proteome</keyword>
<dbReference type="SUPFAM" id="SSF46973">
    <property type="entry name" value="Enzyme IIa from lactose specific PTS, IIa-lac"/>
    <property type="match status" value="1"/>
</dbReference>
<dbReference type="PROSITE" id="PS51095">
    <property type="entry name" value="PTS_EIIA_TYPE_3"/>
    <property type="match status" value="1"/>
</dbReference>
<dbReference type="InterPro" id="IPR003188">
    <property type="entry name" value="PTS_IIA_lac/cel"/>
</dbReference>
<evidence type="ECO:0000313" key="7">
    <source>
        <dbReference type="Proteomes" id="UP000195781"/>
    </source>
</evidence>
<protein>
    <submittedName>
        <fullName evidence="6">PTS lactose/cellobiose transporter subunit IIA</fullName>
    </submittedName>
</protein>
<sequence>MTDKQQVAGNDEMKEFTPEELEMLSFGLIGSAGQARSLAFSALKAARAGDFEHADELITQSKEAAIASHDQQTKLLVREANGIHTPVDVMLVHAQDHLMTAMLAQELIEELIHLYRCKEDRACAGPVAEDTQA</sequence>
<proteinExistence type="predicted"/>
<dbReference type="Gene3D" id="1.20.58.80">
    <property type="entry name" value="Phosphotransferase system, lactose/cellobiose-type IIA subunit"/>
    <property type="match status" value="1"/>
</dbReference>
<dbReference type="RefSeq" id="WP_094335874.1">
    <property type="nucleotide sequence ID" value="NZ_NFIE01000019.1"/>
</dbReference>
<keyword evidence="1" id="KW-0813">Transport</keyword>
<name>A0A1Y3XNU1_9ACTN</name>
<keyword evidence="4" id="KW-0598">Phosphotransferase system</keyword>
<evidence type="ECO:0000256" key="2">
    <source>
        <dbReference type="ARBA" id="ARBA00022597"/>
    </source>
</evidence>